<feature type="compositionally biased region" description="Polar residues" evidence="1">
    <location>
        <begin position="62"/>
        <end position="74"/>
    </location>
</feature>
<comment type="caution">
    <text evidence="2">The sequence shown here is derived from an EMBL/GenBank/DDBJ whole genome shotgun (WGS) entry which is preliminary data.</text>
</comment>
<proteinExistence type="predicted"/>
<evidence type="ECO:0000313" key="2">
    <source>
        <dbReference type="EMBL" id="CAB1417192.1"/>
    </source>
</evidence>
<reference evidence="2" key="1">
    <citation type="submission" date="2020-03" db="EMBL/GenBank/DDBJ databases">
        <authorList>
            <person name="Weist P."/>
        </authorList>
    </citation>
    <scope>NUCLEOTIDE SEQUENCE</scope>
</reference>
<evidence type="ECO:0000256" key="1">
    <source>
        <dbReference type="SAM" id="MobiDB-lite"/>
    </source>
</evidence>
<name>A0A9N7TQV2_PLEPL</name>
<sequence>MNGRTDGQCRGHRVSVDVVVPVTPPPTGRRSLPESRRPPEPCSYTLCRSQDQSEVLSHESTESMGRMQNISQQQEKPRHWFQTDDEDKQADDEEQLCGFLTPFSLQLSFIQNRPSGPEEDDHHMNQSRAPLSLDQSEPRARR</sequence>
<dbReference type="EMBL" id="CADEAL010000251">
    <property type="protein sequence ID" value="CAB1417192.1"/>
    <property type="molecule type" value="Genomic_DNA"/>
</dbReference>
<protein>
    <submittedName>
        <fullName evidence="2">Uncharacterized protein</fullName>
    </submittedName>
</protein>
<dbReference type="AlphaFoldDB" id="A0A9N7TQV2"/>
<gene>
    <name evidence="2" type="ORF">PLEPLA_LOCUS4994</name>
</gene>
<dbReference type="Proteomes" id="UP001153269">
    <property type="component" value="Unassembled WGS sequence"/>
</dbReference>
<organism evidence="2 3">
    <name type="scientific">Pleuronectes platessa</name>
    <name type="common">European plaice</name>
    <dbReference type="NCBI Taxonomy" id="8262"/>
    <lineage>
        <taxon>Eukaryota</taxon>
        <taxon>Metazoa</taxon>
        <taxon>Chordata</taxon>
        <taxon>Craniata</taxon>
        <taxon>Vertebrata</taxon>
        <taxon>Euteleostomi</taxon>
        <taxon>Actinopterygii</taxon>
        <taxon>Neopterygii</taxon>
        <taxon>Teleostei</taxon>
        <taxon>Neoteleostei</taxon>
        <taxon>Acanthomorphata</taxon>
        <taxon>Carangaria</taxon>
        <taxon>Pleuronectiformes</taxon>
        <taxon>Pleuronectoidei</taxon>
        <taxon>Pleuronectidae</taxon>
        <taxon>Pleuronectes</taxon>
    </lineage>
</organism>
<feature type="region of interest" description="Disordered" evidence="1">
    <location>
        <begin position="1"/>
        <end position="93"/>
    </location>
</feature>
<feature type="compositionally biased region" description="Polar residues" evidence="1">
    <location>
        <begin position="126"/>
        <end position="135"/>
    </location>
</feature>
<feature type="compositionally biased region" description="Polar residues" evidence="1">
    <location>
        <begin position="46"/>
        <end position="55"/>
    </location>
</feature>
<evidence type="ECO:0000313" key="3">
    <source>
        <dbReference type="Proteomes" id="UP001153269"/>
    </source>
</evidence>
<feature type="region of interest" description="Disordered" evidence="1">
    <location>
        <begin position="108"/>
        <end position="142"/>
    </location>
</feature>
<accession>A0A9N7TQV2</accession>
<keyword evidence="3" id="KW-1185">Reference proteome</keyword>
<feature type="compositionally biased region" description="Acidic residues" evidence="1">
    <location>
        <begin position="83"/>
        <end position="93"/>
    </location>
</feature>